<evidence type="ECO:0000313" key="2">
    <source>
        <dbReference type="EMBL" id="QOW61308.1"/>
    </source>
</evidence>
<dbReference type="Proteomes" id="UP000593915">
    <property type="component" value="Chromosome"/>
</dbReference>
<dbReference type="AlphaFoldDB" id="A0A7S6WQ76"/>
<name>A0A7S6WQ76_9SPIR</name>
<dbReference type="RefSeq" id="WP_024468843.1">
    <property type="nucleotide sequence ID" value="NZ_CP061839.1"/>
</dbReference>
<gene>
    <name evidence="2" type="ORF">IFE08_02630</name>
</gene>
<reference evidence="2 3" key="1">
    <citation type="submission" date="2020-09" db="EMBL/GenBank/DDBJ databases">
        <title>Characterization of Treponema spp. from bovine digital dermatitis in Korea.</title>
        <authorList>
            <person name="Espiritu H.M."/>
            <person name="Cho Y.I."/>
            <person name="Mamuad L."/>
        </authorList>
    </citation>
    <scope>NUCLEOTIDE SEQUENCE [LARGE SCALE GENOMIC DNA]</scope>
    <source>
        <strain evidence="2 3">KS1</strain>
    </source>
</reference>
<feature type="transmembrane region" description="Helical" evidence="1">
    <location>
        <begin position="7"/>
        <end position="24"/>
    </location>
</feature>
<accession>A0A7S6WQ76</accession>
<dbReference type="EMBL" id="CP061839">
    <property type="protein sequence ID" value="QOW61308.1"/>
    <property type="molecule type" value="Genomic_DNA"/>
</dbReference>
<feature type="transmembrane region" description="Helical" evidence="1">
    <location>
        <begin position="76"/>
        <end position="94"/>
    </location>
</feature>
<organism evidence="2 3">
    <name type="scientific">Treponema pedis</name>
    <dbReference type="NCBI Taxonomy" id="409322"/>
    <lineage>
        <taxon>Bacteria</taxon>
        <taxon>Pseudomonadati</taxon>
        <taxon>Spirochaetota</taxon>
        <taxon>Spirochaetia</taxon>
        <taxon>Spirochaetales</taxon>
        <taxon>Treponemataceae</taxon>
        <taxon>Treponema</taxon>
    </lineage>
</organism>
<keyword evidence="1" id="KW-1133">Transmembrane helix</keyword>
<protein>
    <submittedName>
        <fullName evidence="2">Uncharacterized protein</fullName>
    </submittedName>
</protein>
<evidence type="ECO:0000313" key="3">
    <source>
        <dbReference type="Proteomes" id="UP000593915"/>
    </source>
</evidence>
<keyword evidence="1" id="KW-0472">Membrane</keyword>
<proteinExistence type="predicted"/>
<feature type="transmembrane region" description="Helical" evidence="1">
    <location>
        <begin position="36"/>
        <end position="55"/>
    </location>
</feature>
<sequence length="99" mass="11081">MIYGRGLGLFYVTVIYIGGMSLISKLPFIGSQSGRVQIIVILISHIILSSINYFLARFLNRNGVKHSVAGLRLEKVIIFLSLLLLFVIVLMVYGEFFKG</sequence>
<evidence type="ECO:0000256" key="1">
    <source>
        <dbReference type="SAM" id="Phobius"/>
    </source>
</evidence>
<keyword evidence="1" id="KW-0812">Transmembrane</keyword>